<comment type="caution">
    <text evidence="3">The sequence shown here is derived from an EMBL/GenBank/DDBJ whole genome shotgun (WGS) entry which is preliminary data.</text>
</comment>
<dbReference type="AlphaFoldDB" id="A0A0G1GKV9"/>
<dbReference type="Pfam" id="PF02911">
    <property type="entry name" value="Formyl_trans_C"/>
    <property type="match status" value="1"/>
</dbReference>
<dbReference type="GO" id="GO:0004479">
    <property type="term" value="F:methionyl-tRNA formyltransferase activity"/>
    <property type="evidence" value="ECO:0007669"/>
    <property type="project" value="TreeGrafter"/>
</dbReference>
<dbReference type="EMBL" id="LCHM01000058">
    <property type="protein sequence ID" value="KKT35155.1"/>
    <property type="molecule type" value="Genomic_DNA"/>
</dbReference>
<dbReference type="InterPro" id="IPR002376">
    <property type="entry name" value="Formyl_transf_N"/>
</dbReference>
<name>A0A0G1GKV9_9BACT</name>
<keyword evidence="3" id="KW-0808">Transferase</keyword>
<evidence type="ECO:0000313" key="3">
    <source>
        <dbReference type="EMBL" id="KKT35155.1"/>
    </source>
</evidence>
<reference evidence="3 4" key="1">
    <citation type="journal article" date="2015" name="Nature">
        <title>rRNA introns, odd ribosomes, and small enigmatic genomes across a large radiation of phyla.</title>
        <authorList>
            <person name="Brown C.T."/>
            <person name="Hug L.A."/>
            <person name="Thomas B.C."/>
            <person name="Sharon I."/>
            <person name="Castelle C.J."/>
            <person name="Singh A."/>
            <person name="Wilkins M.J."/>
            <person name="Williams K.H."/>
            <person name="Banfield J.F."/>
        </authorList>
    </citation>
    <scope>NUCLEOTIDE SEQUENCE [LARGE SCALE GENOMIC DNA]</scope>
</reference>
<dbReference type="Proteomes" id="UP000034617">
    <property type="component" value="Unassembled WGS sequence"/>
</dbReference>
<sequence length="192" mass="21345">MVNALSTFKPDLLISACYGQKIPDSTITNAKYGGVNIHPSLLPRWRGADPVPWAILSGDHQTGVTIVRLSAKFDQGMILAQEKIPMTAKDVTDPLRTKLFTMGADLLIKTLSDILSGKIKGTLRQSQGIPYAGRLTRDDGFEPWEKIQNAFTDADEAARIDRKFRAFTPWPGVWTLINPTNPTNLQIRQIKK</sequence>
<protein>
    <submittedName>
        <fullName evidence="3">Methionyl-tRNA formyltransferase</fullName>
    </submittedName>
</protein>
<evidence type="ECO:0000313" key="4">
    <source>
        <dbReference type="Proteomes" id="UP000034617"/>
    </source>
</evidence>
<accession>A0A0G1GKV9</accession>
<dbReference type="InterPro" id="IPR011034">
    <property type="entry name" value="Formyl_transferase-like_C_sf"/>
</dbReference>
<evidence type="ECO:0000259" key="2">
    <source>
        <dbReference type="Pfam" id="PF02911"/>
    </source>
</evidence>
<feature type="non-terminal residue" evidence="3">
    <location>
        <position position="192"/>
    </location>
</feature>
<dbReference type="PANTHER" id="PTHR11138:SF5">
    <property type="entry name" value="METHIONYL-TRNA FORMYLTRANSFERASE, MITOCHONDRIAL"/>
    <property type="match status" value="1"/>
</dbReference>
<feature type="domain" description="Formyl transferase C-terminal" evidence="2">
    <location>
        <begin position="155"/>
        <end position="178"/>
    </location>
</feature>
<dbReference type="Pfam" id="PF00551">
    <property type="entry name" value="Formyl_trans_N"/>
    <property type="match status" value="1"/>
</dbReference>
<evidence type="ECO:0000259" key="1">
    <source>
        <dbReference type="Pfam" id="PF00551"/>
    </source>
</evidence>
<dbReference type="InterPro" id="IPR005793">
    <property type="entry name" value="Formyl_trans_C"/>
</dbReference>
<dbReference type="PANTHER" id="PTHR11138">
    <property type="entry name" value="METHIONYL-TRNA FORMYLTRANSFERASE"/>
    <property type="match status" value="1"/>
</dbReference>
<organism evidence="3 4">
    <name type="scientific">Candidatus Gottesmanbacteria bacterium GW2011_GWB1_44_11c</name>
    <dbReference type="NCBI Taxonomy" id="1618447"/>
    <lineage>
        <taxon>Bacteria</taxon>
        <taxon>Candidatus Gottesmaniibacteriota</taxon>
    </lineage>
</organism>
<gene>
    <name evidence="3" type="ORF">UW22_C0058G0001</name>
</gene>
<proteinExistence type="predicted"/>
<dbReference type="SUPFAM" id="SSF50486">
    <property type="entry name" value="FMT C-terminal domain-like"/>
    <property type="match status" value="1"/>
</dbReference>
<dbReference type="Gene3D" id="3.40.50.12230">
    <property type="match status" value="1"/>
</dbReference>
<feature type="domain" description="Formyl transferase N-terminal" evidence="1">
    <location>
        <begin position="2"/>
        <end position="110"/>
    </location>
</feature>
<dbReference type="SUPFAM" id="SSF53328">
    <property type="entry name" value="Formyltransferase"/>
    <property type="match status" value="1"/>
</dbReference>
<dbReference type="InterPro" id="IPR036477">
    <property type="entry name" value="Formyl_transf_N_sf"/>
</dbReference>